<feature type="chain" id="PRO_5046558942" evidence="1">
    <location>
        <begin position="19"/>
        <end position="287"/>
    </location>
</feature>
<comment type="caution">
    <text evidence="2">The sequence shown here is derived from an EMBL/GenBank/DDBJ whole genome shotgun (WGS) entry which is preliminary data.</text>
</comment>
<protein>
    <submittedName>
        <fullName evidence="2">Uncharacterized protein</fullName>
    </submittedName>
</protein>
<evidence type="ECO:0000256" key="1">
    <source>
        <dbReference type="SAM" id="SignalP"/>
    </source>
</evidence>
<evidence type="ECO:0000313" key="3">
    <source>
        <dbReference type="Proteomes" id="UP001597480"/>
    </source>
</evidence>
<dbReference type="EMBL" id="JBHUMD010000027">
    <property type="protein sequence ID" value="MFD2603175.1"/>
    <property type="molecule type" value="Genomic_DNA"/>
</dbReference>
<feature type="signal peptide" evidence="1">
    <location>
        <begin position="1"/>
        <end position="18"/>
    </location>
</feature>
<dbReference type="Proteomes" id="UP001597480">
    <property type="component" value="Unassembled WGS sequence"/>
</dbReference>
<sequence>MKTKLFFLLFLICFGLSAQTLPNIESLSGTSISGTGKVGTTVRIDTNNDGDYSDVSVVVDDKGFFRHTFATVLAVGSVIRIKSSIVKNGKANESKPLTLIIQDKNSLGVVPTASSMAVEFLNKKNEALKNSILIYKATISNTNFSIPIARFNFNDTSTDNALGNVTLFTSIGAGVGLSWGRMEITRDDTGQITNEEYSNTIGFHIGVLFSSGTGEDTKNVFAPTLNMALLDFQIGLGYELGTVGDNQSRTFLTVSYAIPLYKLVRKGYRVWKINPYPIASRKGSNLN</sequence>
<evidence type="ECO:0000313" key="2">
    <source>
        <dbReference type="EMBL" id="MFD2603175.1"/>
    </source>
</evidence>
<organism evidence="2 3">
    <name type="scientific">Flavobacterium suzhouense</name>
    <dbReference type="NCBI Taxonomy" id="1529638"/>
    <lineage>
        <taxon>Bacteria</taxon>
        <taxon>Pseudomonadati</taxon>
        <taxon>Bacteroidota</taxon>
        <taxon>Flavobacteriia</taxon>
        <taxon>Flavobacteriales</taxon>
        <taxon>Flavobacteriaceae</taxon>
        <taxon>Flavobacterium</taxon>
    </lineage>
</organism>
<keyword evidence="1" id="KW-0732">Signal</keyword>
<reference evidence="3" key="1">
    <citation type="journal article" date="2019" name="Int. J. Syst. Evol. Microbiol.">
        <title>The Global Catalogue of Microorganisms (GCM) 10K type strain sequencing project: providing services to taxonomists for standard genome sequencing and annotation.</title>
        <authorList>
            <consortium name="The Broad Institute Genomics Platform"/>
            <consortium name="The Broad Institute Genome Sequencing Center for Infectious Disease"/>
            <person name="Wu L."/>
            <person name="Ma J."/>
        </authorList>
    </citation>
    <scope>NUCLEOTIDE SEQUENCE [LARGE SCALE GENOMIC DNA]</scope>
    <source>
        <strain evidence="3">KCTC 42107</strain>
    </source>
</reference>
<proteinExistence type="predicted"/>
<gene>
    <name evidence="2" type="ORF">ACFSR3_14020</name>
</gene>
<dbReference type="RefSeq" id="WP_379821819.1">
    <property type="nucleotide sequence ID" value="NZ_JBHUMD010000027.1"/>
</dbReference>
<accession>A0ABW5NW42</accession>
<name>A0ABW5NW42_9FLAO</name>
<keyword evidence="3" id="KW-1185">Reference proteome</keyword>